<feature type="compositionally biased region" description="Low complexity" evidence="1">
    <location>
        <begin position="276"/>
        <end position="292"/>
    </location>
</feature>
<feature type="region of interest" description="Disordered" evidence="1">
    <location>
        <begin position="195"/>
        <end position="410"/>
    </location>
</feature>
<feature type="region of interest" description="Disordered" evidence="1">
    <location>
        <begin position="103"/>
        <end position="147"/>
    </location>
</feature>
<reference evidence="2 3" key="1">
    <citation type="submission" date="2017-03" db="EMBL/GenBank/DDBJ databases">
        <title>Genomes of endolithic fungi from Antarctica.</title>
        <authorList>
            <person name="Coleine C."/>
            <person name="Masonjones S."/>
            <person name="Stajich J.E."/>
        </authorList>
    </citation>
    <scope>NUCLEOTIDE SEQUENCE [LARGE SCALE GENOMIC DNA]</scope>
    <source>
        <strain evidence="2 3">CCFEE 6314</strain>
    </source>
</reference>
<evidence type="ECO:0000256" key="1">
    <source>
        <dbReference type="SAM" id="MobiDB-lite"/>
    </source>
</evidence>
<dbReference type="EMBL" id="NAJM01000045">
    <property type="protein sequence ID" value="RVX67724.1"/>
    <property type="molecule type" value="Genomic_DNA"/>
</dbReference>
<proteinExistence type="predicted"/>
<dbReference type="VEuPathDB" id="FungiDB:PV10_02920"/>
<feature type="compositionally biased region" description="Basic residues" evidence="1">
    <location>
        <begin position="400"/>
        <end position="410"/>
    </location>
</feature>
<name>A0A438MXQ1_EXOME</name>
<feature type="compositionally biased region" description="Polar residues" evidence="1">
    <location>
        <begin position="347"/>
        <end position="372"/>
    </location>
</feature>
<feature type="compositionally biased region" description="Polar residues" evidence="1">
    <location>
        <begin position="313"/>
        <end position="329"/>
    </location>
</feature>
<sequence>MPVYLLHGFRWHREGFSGIRVHAIVNNLEDLSVEYIQNENSRAELLSSFHKAYPDIMKELDGKLEFIEQYNPEDLDGPNAVSQPYAYVGDKVVTLAANPGSMPFNISQPTNTTASPAPPNTAQGQTRPSTETPKTATGPKLPDTTSLSINVQEVIAAGPGLTNRAWEAMADLRDHLAKGENIGWWVIYNGDPEREVLDSDMDSESDDEAEEDLEPEPVTQSSTKETPAGQQQQQPPPQKQRDATPSQEALQAMTLRQKALGPGSPERVQPQHHQRYQQQAEQQRASILQQRQQHQRKESGSRSTLPAGAGTRPNPNTGDVQTSDNTTPISPRHPQVPPSPIAERHTAPQTKSLDPSSNFSPNLTALPTSNYVPPTPPEVATVLKGKSREKEPASVSKSQGIRKKLFGKRL</sequence>
<accession>A0A438MXQ1</accession>
<organism evidence="2 3">
    <name type="scientific">Exophiala mesophila</name>
    <name type="common">Black yeast-like fungus</name>
    <dbReference type="NCBI Taxonomy" id="212818"/>
    <lineage>
        <taxon>Eukaryota</taxon>
        <taxon>Fungi</taxon>
        <taxon>Dikarya</taxon>
        <taxon>Ascomycota</taxon>
        <taxon>Pezizomycotina</taxon>
        <taxon>Eurotiomycetes</taxon>
        <taxon>Chaetothyriomycetidae</taxon>
        <taxon>Chaetothyriales</taxon>
        <taxon>Herpotrichiellaceae</taxon>
        <taxon>Exophiala</taxon>
    </lineage>
</organism>
<evidence type="ECO:0000313" key="3">
    <source>
        <dbReference type="Proteomes" id="UP000288859"/>
    </source>
</evidence>
<feature type="compositionally biased region" description="Polar residues" evidence="1">
    <location>
        <begin position="124"/>
        <end position="135"/>
    </location>
</feature>
<feature type="compositionally biased region" description="Polar residues" evidence="1">
    <location>
        <begin position="218"/>
        <end position="229"/>
    </location>
</feature>
<dbReference type="OrthoDB" id="371463at2759"/>
<protein>
    <submittedName>
        <fullName evidence="2">Uncharacterized protein</fullName>
    </submittedName>
</protein>
<feature type="compositionally biased region" description="Acidic residues" evidence="1">
    <location>
        <begin position="198"/>
        <end position="215"/>
    </location>
</feature>
<comment type="caution">
    <text evidence="2">The sequence shown here is derived from an EMBL/GenBank/DDBJ whole genome shotgun (WGS) entry which is preliminary data.</text>
</comment>
<dbReference type="Proteomes" id="UP000288859">
    <property type="component" value="Unassembled WGS sequence"/>
</dbReference>
<evidence type="ECO:0000313" key="2">
    <source>
        <dbReference type="EMBL" id="RVX67724.1"/>
    </source>
</evidence>
<feature type="compositionally biased region" description="Low complexity" evidence="1">
    <location>
        <begin position="107"/>
        <end position="123"/>
    </location>
</feature>
<gene>
    <name evidence="2" type="ORF">B0A52_07847</name>
</gene>
<dbReference type="AlphaFoldDB" id="A0A438MXQ1"/>